<reference evidence="7" key="2">
    <citation type="journal article" date="2007" name="PLoS Biol.">
        <title>Survey sequencing and comparative analysis of the elephant shark (Callorhinchus milii) genome.</title>
        <authorList>
            <person name="Venkatesh B."/>
            <person name="Kirkness E.F."/>
            <person name="Loh Y.H."/>
            <person name="Halpern A.L."/>
            <person name="Lee A.P."/>
            <person name="Johnson J."/>
            <person name="Dandona N."/>
            <person name="Viswanathan L.D."/>
            <person name="Tay A."/>
            <person name="Venter J.C."/>
            <person name="Strausberg R.L."/>
            <person name="Brenner S."/>
        </authorList>
    </citation>
    <scope>NUCLEOTIDE SEQUENCE [LARGE SCALE GENOMIC DNA]</scope>
</reference>
<dbReference type="Pfam" id="PF23227">
    <property type="entry name" value="HEAT_MROH2B_C"/>
    <property type="match status" value="1"/>
</dbReference>
<dbReference type="GeneTree" id="ENSGT00940000156930"/>
<dbReference type="InterPro" id="IPR016024">
    <property type="entry name" value="ARM-type_fold"/>
</dbReference>
<dbReference type="STRING" id="7868.ENSCMIP00000004107"/>
<dbReference type="Ensembl" id="ENSCMIT00000004263.1">
    <property type="protein sequence ID" value="ENSCMIP00000004107.1"/>
    <property type="gene ID" value="ENSCMIG00000002466.1"/>
</dbReference>
<dbReference type="InParanoid" id="A0A4W3GLY3"/>
<feature type="domain" description="Maestro-like HEAT-repeats" evidence="3">
    <location>
        <begin position="432"/>
        <end position="660"/>
    </location>
</feature>
<reference evidence="7" key="3">
    <citation type="journal article" date="2014" name="Nature">
        <title>Elephant shark genome provides unique insights into gnathostome evolution.</title>
        <authorList>
            <consortium name="International Elephant Shark Genome Sequencing Consortium"/>
            <person name="Venkatesh B."/>
            <person name="Lee A.P."/>
            <person name="Ravi V."/>
            <person name="Maurya A.K."/>
            <person name="Lian M.M."/>
            <person name="Swann J.B."/>
            <person name="Ohta Y."/>
            <person name="Flajnik M.F."/>
            <person name="Sutoh Y."/>
            <person name="Kasahara M."/>
            <person name="Hoon S."/>
            <person name="Gangu V."/>
            <person name="Roy S.W."/>
            <person name="Irimia M."/>
            <person name="Korzh V."/>
            <person name="Kondrychyn I."/>
            <person name="Lim Z.W."/>
            <person name="Tay B.H."/>
            <person name="Tohari S."/>
            <person name="Kong K.W."/>
            <person name="Ho S."/>
            <person name="Lorente-Galdos B."/>
            <person name="Quilez J."/>
            <person name="Marques-Bonet T."/>
            <person name="Raney B.J."/>
            <person name="Ingham P.W."/>
            <person name="Tay A."/>
            <person name="Hillier L.W."/>
            <person name="Minx P."/>
            <person name="Boehm T."/>
            <person name="Wilson R.K."/>
            <person name="Brenner S."/>
            <person name="Warren W.C."/>
        </authorList>
    </citation>
    <scope>NUCLEOTIDE SEQUENCE [LARGE SCALE GENOMIC DNA]</scope>
</reference>
<dbReference type="GO" id="GO:0005737">
    <property type="term" value="C:cytoplasm"/>
    <property type="evidence" value="ECO:0007669"/>
    <property type="project" value="TreeGrafter"/>
</dbReference>
<evidence type="ECO:0000259" key="5">
    <source>
        <dbReference type="Pfam" id="PF23227"/>
    </source>
</evidence>
<dbReference type="Pfam" id="PF21047">
    <property type="entry name" value="HEAT_Maestro"/>
    <property type="match status" value="1"/>
</dbReference>
<name>A0A4W3GLY3_CALMI</name>
<feature type="domain" description="MROH2B-like HEAT-repeats" evidence="4">
    <location>
        <begin position="3"/>
        <end position="387"/>
    </location>
</feature>
<evidence type="ECO:0000256" key="2">
    <source>
        <dbReference type="SAM" id="MobiDB-lite"/>
    </source>
</evidence>
<organism evidence="6 7">
    <name type="scientific">Callorhinchus milii</name>
    <name type="common">Ghost shark</name>
    <dbReference type="NCBI Taxonomy" id="7868"/>
    <lineage>
        <taxon>Eukaryota</taxon>
        <taxon>Metazoa</taxon>
        <taxon>Chordata</taxon>
        <taxon>Craniata</taxon>
        <taxon>Vertebrata</taxon>
        <taxon>Chondrichthyes</taxon>
        <taxon>Holocephali</taxon>
        <taxon>Chimaeriformes</taxon>
        <taxon>Callorhinchidae</taxon>
        <taxon>Callorhinchus</taxon>
    </lineage>
</organism>
<reference evidence="6" key="5">
    <citation type="submission" date="2025-09" db="UniProtKB">
        <authorList>
            <consortium name="Ensembl"/>
        </authorList>
    </citation>
    <scope>IDENTIFICATION</scope>
</reference>
<dbReference type="InterPro" id="IPR045206">
    <property type="entry name" value="Maestro_heat-like_prot"/>
</dbReference>
<evidence type="ECO:0000313" key="7">
    <source>
        <dbReference type="Proteomes" id="UP000314986"/>
    </source>
</evidence>
<evidence type="ECO:0000259" key="3">
    <source>
        <dbReference type="Pfam" id="PF21047"/>
    </source>
</evidence>
<dbReference type="OMA" id="NAMAVVC"/>
<reference evidence="7" key="1">
    <citation type="journal article" date="2006" name="Science">
        <title>Ancient noncoding elements conserved in the human genome.</title>
        <authorList>
            <person name="Venkatesh B."/>
            <person name="Kirkness E.F."/>
            <person name="Loh Y.H."/>
            <person name="Halpern A.L."/>
            <person name="Lee A.P."/>
            <person name="Johnson J."/>
            <person name="Dandona N."/>
            <person name="Viswanathan L.D."/>
            <person name="Tay A."/>
            <person name="Venter J.C."/>
            <person name="Strausberg R.L."/>
            <person name="Brenner S."/>
        </authorList>
    </citation>
    <scope>NUCLEOTIDE SEQUENCE [LARGE SCALE GENOMIC DNA]</scope>
</reference>
<evidence type="ECO:0000256" key="1">
    <source>
        <dbReference type="ARBA" id="ARBA00022737"/>
    </source>
</evidence>
<dbReference type="InterPro" id="IPR055406">
    <property type="entry name" value="HEAT_Maestro"/>
</dbReference>
<accession>A0A4W3GLY3</accession>
<feature type="region of interest" description="Disordered" evidence="2">
    <location>
        <begin position="699"/>
        <end position="720"/>
    </location>
</feature>
<keyword evidence="7" id="KW-1185">Reference proteome</keyword>
<dbReference type="Proteomes" id="UP000314986">
    <property type="component" value="Unassembled WGS sequence"/>
</dbReference>
<dbReference type="SUPFAM" id="SSF48371">
    <property type="entry name" value="ARM repeat"/>
    <property type="match status" value="1"/>
</dbReference>
<protein>
    <submittedName>
        <fullName evidence="6">Maestro heat-like repeat-containing protein family member 1</fullName>
    </submittedName>
</protein>
<feature type="domain" description="Maestro/Maestro-like HEAT-repeats" evidence="5">
    <location>
        <begin position="826"/>
        <end position="1105"/>
    </location>
</feature>
<dbReference type="AlphaFoldDB" id="A0A4W3GLY3"/>
<dbReference type="InterPro" id="IPR055408">
    <property type="entry name" value="HEAT_MROH2B-like"/>
</dbReference>
<keyword evidence="1" id="KW-0677">Repeat</keyword>
<dbReference type="Gene3D" id="1.25.10.10">
    <property type="entry name" value="Leucine-rich Repeat Variant"/>
    <property type="match status" value="2"/>
</dbReference>
<proteinExistence type="predicted"/>
<sequence length="1105" mass="122344">LPPLLWTSLLDCVIPGQYANAMAVVCRSLADLGRRQQESGVELGFLDPARGWFLPKAQALLARLLAVSSSPYGGRGRGIPALRLLQTLGPRVHPSVVELWDLQVPDLLGHLAGNSEATLDQEVWEGKLLQFLSATLEAVGQERWACGLSEDILQKIARRPSCPAEQGFLYKCLGAVLQQVYSGEVVARRLQEMLEAARSQEASEREGVAVGVGLCAVTHLDRTLAGLEDIARLHSPRRPANVFQMLRERLDGEGEKARSTMILCYGYVALHAPADLVLPRMEADILSRVLVLFHARMLGLRAENREVALKLSLIKTVSMVAQVLLDNRERHPHSFSRKDELLGYLQDFIRAEPRLQLKTPIRGAAMDACVRLLRLDPQSNPAESFELGSLFEETSVSLQHLLNEVLWQDLSPRGLRTVFKHLEGWLVSGKDYERQRAMRAISELLSFFLKNLDPGKVVAYYSLESMIGRLVPRCADPLRPVRQMAMESLHALFCIQLRYEGYPTGQRNELVESLRVLKVQLSHSDNQVHFRTCSELANLIAKRLSYHQLTSLFPTLCEGLVDPNPTCCGAASVVINGLIRRCGVGFHEQVSEMLQILLGKMGTVTQEHVRFSVIHNIYLLASQNTPAVVSCLLSSSSSSRSDTREIWGTLAGDTDLTKDTLELLLDEKELLIDTFKAMGDLYPRLFSLLLVLLYSSVSKPSGQTPTPKGSLRERKLPTNAGHGDVSRYSIEMLQNLLTRARSERVVEAVKGAGGWDKLKTLETYHEGVASLAQAMVGLSSPHLTPIVENLAAILNVYHKHRLPVAAFFGELVRGRVDFNLSVTDTLVGSLLRCLADPRPLVRVLSVRGLGNMGLPDPVKTRRYSTRLLAAMTAVGREPDEPGAGPLLTLEALTGLSKVSAQLEEEDVRHVLVNVALAVRAFFASEDEEVRAEAVGVFGDLSRFAVAQSREVFVEQVHSSLVGLLLHLNDHSPRVVTRCKQTLQRLGGLMESDGLRSTFEAGLPQEAQLDYCSLLDMVTKFFAQDSPEKVNAYLMACLQVFKSPLPEIRGNAVMMVGFLLQNLPESLRRQRPLLADHHISEDIMVMLHDSEPSVRLKTAKALSLLH</sequence>
<evidence type="ECO:0000313" key="6">
    <source>
        <dbReference type="Ensembl" id="ENSCMIP00000004107.1"/>
    </source>
</evidence>
<reference evidence="6" key="4">
    <citation type="submission" date="2025-08" db="UniProtKB">
        <authorList>
            <consortium name="Ensembl"/>
        </authorList>
    </citation>
    <scope>IDENTIFICATION</scope>
</reference>
<evidence type="ECO:0000259" key="4">
    <source>
        <dbReference type="Pfam" id="PF23210"/>
    </source>
</evidence>
<dbReference type="InterPro" id="IPR011989">
    <property type="entry name" value="ARM-like"/>
</dbReference>
<dbReference type="PANTHER" id="PTHR23120:SF0">
    <property type="entry name" value="MAESTRO HEAT-LIKE REPEAT FAMILY MEMBER 1"/>
    <property type="match status" value="1"/>
</dbReference>
<dbReference type="PANTHER" id="PTHR23120">
    <property type="entry name" value="MAESTRO-RELATED HEAT DOMAIN-CONTAINING"/>
    <property type="match status" value="1"/>
</dbReference>
<dbReference type="InterPro" id="IPR048465">
    <property type="entry name" value="Maestro-like_HEAT"/>
</dbReference>
<dbReference type="Pfam" id="PF23210">
    <property type="entry name" value="HEAT_Maestro_2"/>
    <property type="match status" value="1"/>
</dbReference>